<keyword evidence="3" id="KW-1185">Reference proteome</keyword>
<feature type="region of interest" description="Disordered" evidence="1">
    <location>
        <begin position="118"/>
        <end position="156"/>
    </location>
</feature>
<evidence type="ECO:0000313" key="2">
    <source>
        <dbReference type="EMBL" id="TQN31079.1"/>
    </source>
</evidence>
<proteinExistence type="predicted"/>
<organism evidence="2 3">
    <name type="scientific">Haloactinospora alba</name>
    <dbReference type="NCBI Taxonomy" id="405555"/>
    <lineage>
        <taxon>Bacteria</taxon>
        <taxon>Bacillati</taxon>
        <taxon>Actinomycetota</taxon>
        <taxon>Actinomycetes</taxon>
        <taxon>Streptosporangiales</taxon>
        <taxon>Nocardiopsidaceae</taxon>
        <taxon>Haloactinospora</taxon>
    </lineage>
</organism>
<accession>A0A543NGZ7</accession>
<feature type="region of interest" description="Disordered" evidence="1">
    <location>
        <begin position="191"/>
        <end position="277"/>
    </location>
</feature>
<gene>
    <name evidence="2" type="ORF">FHX37_0968</name>
</gene>
<sequence>MDCPTRLSGHPGLGYAVVVPARGVGTRALRLRECRLGADGRAGSPVRSAPVVRPPRRRNERSLVFRWSGGFLSFSRGAAAVSGTLCRRAGGAPVPGGFLRPRGRVSCPPGGLGQLCGERERGAALSEGSRRLRSRGSATATEHAGSPPTGGARHGCSLPWRSVSPFDVVFRGPATGSVTAGSLSVALVAGSGGRHQGAAGPRQQEGRGCRRPARGSGVTRTWEPCPRHGRPPERRRVPPWPRSGRRGGPRRRTPRWGCPGRRGRGPPGSGGCWAWRT</sequence>
<comment type="caution">
    <text evidence="2">The sequence shown here is derived from an EMBL/GenBank/DDBJ whole genome shotgun (WGS) entry which is preliminary data.</text>
</comment>
<dbReference type="Proteomes" id="UP000317422">
    <property type="component" value="Unassembled WGS sequence"/>
</dbReference>
<protein>
    <submittedName>
        <fullName evidence="2">Uncharacterized protein</fullName>
    </submittedName>
</protein>
<reference evidence="2 3" key="1">
    <citation type="submission" date="2019-06" db="EMBL/GenBank/DDBJ databases">
        <title>Sequencing the genomes of 1000 actinobacteria strains.</title>
        <authorList>
            <person name="Klenk H.-P."/>
        </authorList>
    </citation>
    <scope>NUCLEOTIDE SEQUENCE [LARGE SCALE GENOMIC DNA]</scope>
    <source>
        <strain evidence="2 3">DSM 45015</strain>
    </source>
</reference>
<feature type="compositionally biased region" description="Basic residues" evidence="1">
    <location>
        <begin position="243"/>
        <end position="254"/>
    </location>
</feature>
<evidence type="ECO:0000313" key="3">
    <source>
        <dbReference type="Proteomes" id="UP000317422"/>
    </source>
</evidence>
<evidence type="ECO:0000256" key="1">
    <source>
        <dbReference type="SAM" id="MobiDB-lite"/>
    </source>
</evidence>
<name>A0A543NGZ7_9ACTN</name>
<dbReference type="AlphaFoldDB" id="A0A543NGZ7"/>
<dbReference type="EMBL" id="VFQC01000001">
    <property type="protein sequence ID" value="TQN31079.1"/>
    <property type="molecule type" value="Genomic_DNA"/>
</dbReference>